<sequence>MPDDDVSVTPWDHAHDVRTVLDAIEDPFMLMTAENTEDNEDSGVAEFLPLMHGWHLNVHAVGALHGAFCDHQWLIPQLPLSDEDLAGWIGTLAPARAVRIQQAYPLAFFDLHLRGRRQRLLEGPSPAFPELLFT</sequence>
<dbReference type="EMBL" id="BOMN01000092">
    <property type="protein sequence ID" value="GIE23536.1"/>
    <property type="molecule type" value="Genomic_DNA"/>
</dbReference>
<evidence type="ECO:0000313" key="2">
    <source>
        <dbReference type="Proteomes" id="UP000603200"/>
    </source>
</evidence>
<protein>
    <submittedName>
        <fullName evidence="1">Uncharacterized protein</fullName>
    </submittedName>
</protein>
<comment type="caution">
    <text evidence="1">The sequence shown here is derived from an EMBL/GenBank/DDBJ whole genome shotgun (WGS) entry which is preliminary data.</text>
</comment>
<keyword evidence="2" id="KW-1185">Reference proteome</keyword>
<gene>
    <name evidence="1" type="ORF">Ahu01nite_066380</name>
</gene>
<evidence type="ECO:0000313" key="1">
    <source>
        <dbReference type="EMBL" id="GIE23536.1"/>
    </source>
</evidence>
<dbReference type="Proteomes" id="UP000603200">
    <property type="component" value="Unassembled WGS sequence"/>
</dbReference>
<accession>A0ABQ3ZY47</accession>
<dbReference type="InterPro" id="IPR029058">
    <property type="entry name" value="AB_hydrolase_fold"/>
</dbReference>
<proteinExistence type="predicted"/>
<dbReference type="Gene3D" id="3.40.50.1820">
    <property type="entry name" value="alpha/beta hydrolase"/>
    <property type="match status" value="1"/>
</dbReference>
<reference evidence="1 2" key="1">
    <citation type="submission" date="2021-01" db="EMBL/GenBank/DDBJ databases">
        <title>Whole genome shotgun sequence of Actinoplanes humidus NBRC 14915.</title>
        <authorList>
            <person name="Komaki H."/>
            <person name="Tamura T."/>
        </authorList>
    </citation>
    <scope>NUCLEOTIDE SEQUENCE [LARGE SCALE GENOMIC DNA]</scope>
    <source>
        <strain evidence="1 2">NBRC 14915</strain>
    </source>
</reference>
<organism evidence="1 2">
    <name type="scientific">Winogradskya humida</name>
    <dbReference type="NCBI Taxonomy" id="113566"/>
    <lineage>
        <taxon>Bacteria</taxon>
        <taxon>Bacillati</taxon>
        <taxon>Actinomycetota</taxon>
        <taxon>Actinomycetes</taxon>
        <taxon>Micromonosporales</taxon>
        <taxon>Micromonosporaceae</taxon>
        <taxon>Winogradskya</taxon>
    </lineage>
</organism>
<name>A0ABQ3ZY47_9ACTN</name>